<name>A0ABP9CS31_9ACTN</name>
<accession>A0ABP9CS31</accession>
<proteinExistence type="predicted"/>
<reference evidence="2" key="1">
    <citation type="journal article" date="2019" name="Int. J. Syst. Evol. Microbiol.">
        <title>The Global Catalogue of Microorganisms (GCM) 10K type strain sequencing project: providing services to taxonomists for standard genome sequencing and annotation.</title>
        <authorList>
            <consortium name="The Broad Institute Genomics Platform"/>
            <consortium name="The Broad Institute Genome Sequencing Center for Infectious Disease"/>
            <person name="Wu L."/>
            <person name="Ma J."/>
        </authorList>
    </citation>
    <scope>NUCLEOTIDE SEQUENCE [LARGE SCALE GENOMIC DNA]</scope>
    <source>
        <strain evidence="2">JCM 18542</strain>
    </source>
</reference>
<evidence type="ECO:0000313" key="2">
    <source>
        <dbReference type="Proteomes" id="UP001500839"/>
    </source>
</evidence>
<dbReference type="RefSeq" id="WP_200174441.1">
    <property type="nucleotide sequence ID" value="NZ_BAABKQ010000001.1"/>
</dbReference>
<dbReference type="EMBL" id="BAABKQ010000001">
    <property type="protein sequence ID" value="GAA4814763.1"/>
    <property type="molecule type" value="Genomic_DNA"/>
</dbReference>
<protein>
    <recommendedName>
        <fullName evidence="3">HicB family toxin-antitoxin system</fullName>
    </recommendedName>
</protein>
<evidence type="ECO:0000313" key="1">
    <source>
        <dbReference type="EMBL" id="GAA4814763.1"/>
    </source>
</evidence>
<comment type="caution">
    <text evidence="1">The sequence shown here is derived from an EMBL/GenBank/DDBJ whole genome shotgun (WGS) entry which is preliminary data.</text>
</comment>
<dbReference type="Proteomes" id="UP001500839">
    <property type="component" value="Unassembled WGS sequence"/>
</dbReference>
<keyword evidence="2" id="KW-1185">Reference proteome</keyword>
<organism evidence="1 2">
    <name type="scientific">Tomitella cavernea</name>
    <dbReference type="NCBI Taxonomy" id="1387982"/>
    <lineage>
        <taxon>Bacteria</taxon>
        <taxon>Bacillati</taxon>
        <taxon>Actinomycetota</taxon>
        <taxon>Actinomycetes</taxon>
        <taxon>Mycobacteriales</taxon>
        <taxon>Tomitella</taxon>
    </lineage>
</organism>
<gene>
    <name evidence="1" type="ORF">GCM10023353_20190</name>
</gene>
<sequence length="126" mass="14019">MTHRYSVRVVREGLWWMIHVPEIDALTQSRRLADAALMAQEVIALHTDRRIDEVDVDVAVEVGGEPSGDRVGDARAQKTEAEHMEARAAESYRAVTQELAAQDVPLRDIGYLLGISYQRAHQLAAG</sequence>
<evidence type="ECO:0008006" key="3">
    <source>
        <dbReference type="Google" id="ProtNLM"/>
    </source>
</evidence>